<sequence length="67" mass="8300">MLTFFRVEEGTLHYLFRVRSSHRRFSLQDTKDAWTGDTHLLREHQTFCCYFDRSIRRTVVELWMQML</sequence>
<organism evidence="1 2">
    <name type="scientific">Parascaris univalens</name>
    <name type="common">Nematode worm</name>
    <dbReference type="NCBI Taxonomy" id="6257"/>
    <lineage>
        <taxon>Eukaryota</taxon>
        <taxon>Metazoa</taxon>
        <taxon>Ecdysozoa</taxon>
        <taxon>Nematoda</taxon>
        <taxon>Chromadorea</taxon>
        <taxon>Rhabditida</taxon>
        <taxon>Spirurina</taxon>
        <taxon>Ascaridomorpha</taxon>
        <taxon>Ascaridoidea</taxon>
        <taxon>Ascarididae</taxon>
        <taxon>Parascaris</taxon>
    </lineage>
</organism>
<protein>
    <submittedName>
        <fullName evidence="2">RRM domain-containing protein</fullName>
    </submittedName>
</protein>
<accession>A0A915A818</accession>
<name>A0A915A818_PARUN</name>
<proteinExistence type="predicted"/>
<dbReference type="Proteomes" id="UP000887569">
    <property type="component" value="Unplaced"/>
</dbReference>
<reference evidence="2" key="1">
    <citation type="submission" date="2022-11" db="UniProtKB">
        <authorList>
            <consortium name="WormBaseParasite"/>
        </authorList>
    </citation>
    <scope>IDENTIFICATION</scope>
</reference>
<dbReference type="AlphaFoldDB" id="A0A915A818"/>
<dbReference type="WBParaSite" id="PgE408_g001_t02">
    <property type="protein sequence ID" value="PgE408_g001_t02"/>
    <property type="gene ID" value="PgE408_g001"/>
</dbReference>
<evidence type="ECO:0000313" key="2">
    <source>
        <dbReference type="WBParaSite" id="PgE408_g001_t02"/>
    </source>
</evidence>
<evidence type="ECO:0000313" key="1">
    <source>
        <dbReference type="Proteomes" id="UP000887569"/>
    </source>
</evidence>
<keyword evidence="1" id="KW-1185">Reference proteome</keyword>